<name>A0ABR3J086_9AGAR</name>
<dbReference type="InterPro" id="IPR050309">
    <property type="entry name" value="Type-B_Carboxylest/Lipase"/>
</dbReference>
<gene>
    <name evidence="5" type="ORF">HGRIS_009001</name>
</gene>
<dbReference type="Pfam" id="PF00135">
    <property type="entry name" value="COesterase"/>
    <property type="match status" value="1"/>
</dbReference>
<comment type="caution">
    <text evidence="5">The sequence shown here is derived from an EMBL/GenBank/DDBJ whole genome shotgun (WGS) entry which is preliminary data.</text>
</comment>
<organism evidence="5 6">
    <name type="scientific">Hohenbuehelia grisea</name>
    <dbReference type="NCBI Taxonomy" id="104357"/>
    <lineage>
        <taxon>Eukaryota</taxon>
        <taxon>Fungi</taxon>
        <taxon>Dikarya</taxon>
        <taxon>Basidiomycota</taxon>
        <taxon>Agaricomycotina</taxon>
        <taxon>Agaricomycetes</taxon>
        <taxon>Agaricomycetidae</taxon>
        <taxon>Agaricales</taxon>
        <taxon>Pleurotineae</taxon>
        <taxon>Pleurotaceae</taxon>
        <taxon>Hohenbuehelia</taxon>
    </lineage>
</organism>
<evidence type="ECO:0000256" key="3">
    <source>
        <dbReference type="RuleBase" id="RU361235"/>
    </source>
</evidence>
<evidence type="ECO:0000259" key="4">
    <source>
        <dbReference type="Pfam" id="PF00135"/>
    </source>
</evidence>
<dbReference type="EC" id="3.1.1.-" evidence="3"/>
<protein>
    <recommendedName>
        <fullName evidence="3">Carboxylic ester hydrolase</fullName>
        <ecNumber evidence="3">3.1.1.-</ecNumber>
    </recommendedName>
</protein>
<proteinExistence type="inferred from homology"/>
<evidence type="ECO:0000313" key="6">
    <source>
        <dbReference type="Proteomes" id="UP001556367"/>
    </source>
</evidence>
<comment type="similarity">
    <text evidence="1 3">Belongs to the type-B carboxylesterase/lipase family.</text>
</comment>
<evidence type="ECO:0000256" key="2">
    <source>
        <dbReference type="ARBA" id="ARBA00022801"/>
    </source>
</evidence>
<keyword evidence="2 3" id="KW-0378">Hydrolase</keyword>
<dbReference type="SUPFAM" id="SSF53474">
    <property type="entry name" value="alpha/beta-Hydrolases"/>
    <property type="match status" value="1"/>
</dbReference>
<feature type="domain" description="Carboxylesterase type B" evidence="4">
    <location>
        <begin position="27"/>
        <end position="368"/>
    </location>
</feature>
<reference evidence="6" key="1">
    <citation type="submission" date="2024-06" db="EMBL/GenBank/DDBJ databases">
        <title>Multi-omics analyses provide insights into the biosynthesis of the anticancer antibiotic pleurotin in Hohenbuehelia grisea.</title>
        <authorList>
            <person name="Weaver J.A."/>
            <person name="Alberti F."/>
        </authorList>
    </citation>
    <scope>NUCLEOTIDE SEQUENCE [LARGE SCALE GENOMIC DNA]</scope>
    <source>
        <strain evidence="6">T-177</strain>
    </source>
</reference>
<dbReference type="PANTHER" id="PTHR11559">
    <property type="entry name" value="CARBOXYLESTERASE"/>
    <property type="match status" value="1"/>
</dbReference>
<dbReference type="InterPro" id="IPR019826">
    <property type="entry name" value="Carboxylesterase_B_AS"/>
</dbReference>
<keyword evidence="6" id="KW-1185">Reference proteome</keyword>
<dbReference type="InterPro" id="IPR029058">
    <property type="entry name" value="AB_hydrolase_fold"/>
</dbReference>
<evidence type="ECO:0000256" key="1">
    <source>
        <dbReference type="ARBA" id="ARBA00005964"/>
    </source>
</evidence>
<dbReference type="EMBL" id="JASNQZ010000012">
    <property type="protein sequence ID" value="KAL0948885.1"/>
    <property type="molecule type" value="Genomic_DNA"/>
</dbReference>
<accession>A0ABR3J086</accession>
<dbReference type="Gene3D" id="3.40.50.1820">
    <property type="entry name" value="alpha/beta hydrolase"/>
    <property type="match status" value="1"/>
</dbReference>
<dbReference type="PROSITE" id="PS00122">
    <property type="entry name" value="CARBOXYLESTERASE_B_1"/>
    <property type="match status" value="1"/>
</dbReference>
<dbReference type="InterPro" id="IPR002018">
    <property type="entry name" value="CarbesteraseB"/>
</dbReference>
<sequence>MFSVSHIFQFTASFFEVVSLNRVGGSTPFVTLDYGTFLGAQDGNLTSFLGIPFADSPVGDLRFRLPVPPPQLEGVQRAVSFGAACPQHALSPLPGMNFTGKYTKVSEDCLAINIIRPSFKLVPGRNLPVLVYFHGGGFEIGDATETRMNDIIDRSVHSGEPLMVVVPNYRLNGLGFLAGKEVKEAGVSNLGLQDQRFALQWVQKYISSFGGDPDRVTISGVSAGAVSVAMHLVSLDGNPNGLFHSAFMLSGGPLRLPSVLDGQSEYDLIVSETNCSAERDTLSCLRRVPLDQIMAAINKTRDIFSYSSLNLAWQPRVDGDLLRREPYESLVQGLYAKVPSIAGTCDDEGTLFSLANLNITTDEAFSEYISSNYLKGTTSAEISDVLRAYPRDPTKG</sequence>
<dbReference type="Proteomes" id="UP001556367">
    <property type="component" value="Unassembled WGS sequence"/>
</dbReference>
<evidence type="ECO:0000313" key="5">
    <source>
        <dbReference type="EMBL" id="KAL0948885.1"/>
    </source>
</evidence>